<name>A0A375Z0U6_MYCSH</name>
<dbReference type="EMBL" id="UEGW01000001">
    <property type="protein sequence ID" value="SRX94749.1"/>
    <property type="molecule type" value="Genomic_DNA"/>
</dbReference>
<dbReference type="Pfam" id="PF04075">
    <property type="entry name" value="F420H2_quin_red"/>
    <property type="match status" value="1"/>
</dbReference>
<dbReference type="Proteomes" id="UP000252015">
    <property type="component" value="Unassembled WGS sequence"/>
</dbReference>
<sequence length="141" mass="15873">MSVDDAVARALDIGPESSPVERTIDITTLGRRSGIPRRIEVWLHRVDGRWYLTGMPVHRDWYANLQANPRFVVHLKHGVTADLPATARPVDEPTRRRVITAVLDLQNQPEIAARVGGHQDLDEWLARSPLVEVVFDNRGEG</sequence>
<dbReference type="AlphaFoldDB" id="A0A375Z0U6"/>
<gene>
    <name evidence="1" type="ORF">MSP7336_03010</name>
</gene>
<accession>A0A375Z0U6</accession>
<proteinExistence type="predicted"/>
<dbReference type="InterPro" id="IPR012349">
    <property type="entry name" value="Split_barrel_FMN-bd"/>
</dbReference>
<dbReference type="RefSeq" id="WP_198167744.1">
    <property type="nucleotide sequence ID" value="NZ_JACKUN010000042.1"/>
</dbReference>
<evidence type="ECO:0000313" key="1">
    <source>
        <dbReference type="EMBL" id="SRX94749.1"/>
    </source>
</evidence>
<organism evidence="1 2">
    <name type="scientific">Mycobacterium shimoidei</name>
    <dbReference type="NCBI Taxonomy" id="29313"/>
    <lineage>
        <taxon>Bacteria</taxon>
        <taxon>Bacillati</taxon>
        <taxon>Actinomycetota</taxon>
        <taxon>Actinomycetes</taxon>
        <taxon>Mycobacteriales</taxon>
        <taxon>Mycobacteriaceae</taxon>
        <taxon>Mycobacterium</taxon>
    </lineage>
</organism>
<dbReference type="GO" id="GO:0016491">
    <property type="term" value="F:oxidoreductase activity"/>
    <property type="evidence" value="ECO:0007669"/>
    <property type="project" value="InterPro"/>
</dbReference>
<dbReference type="Gene3D" id="2.30.110.10">
    <property type="entry name" value="Electron Transport, Fmn-binding Protein, Chain A"/>
    <property type="match status" value="1"/>
</dbReference>
<evidence type="ECO:0008006" key="3">
    <source>
        <dbReference type="Google" id="ProtNLM"/>
    </source>
</evidence>
<protein>
    <recommendedName>
        <fullName evidence="3">Nitroreductase family deazaflavin-dependent oxidoreductase</fullName>
    </recommendedName>
</protein>
<dbReference type="InterPro" id="IPR004378">
    <property type="entry name" value="F420H2_quin_Rdtase"/>
</dbReference>
<dbReference type="NCBIfam" id="TIGR00026">
    <property type="entry name" value="hi_GC_TIGR00026"/>
    <property type="match status" value="1"/>
</dbReference>
<evidence type="ECO:0000313" key="2">
    <source>
        <dbReference type="Proteomes" id="UP000252015"/>
    </source>
</evidence>
<keyword evidence="2" id="KW-1185">Reference proteome</keyword>
<reference evidence="1 2" key="1">
    <citation type="submission" date="2018-05" db="EMBL/GenBank/DDBJ databases">
        <authorList>
            <consortium name="IHU Genomes"/>
        </authorList>
    </citation>
    <scope>NUCLEOTIDE SEQUENCE [LARGE SCALE GENOMIC DNA]</scope>
    <source>
        <strain evidence="1 2">P7336</strain>
    </source>
</reference>